<feature type="domain" description="Fibronectin type-III" evidence="5">
    <location>
        <begin position="1516"/>
        <end position="1615"/>
    </location>
</feature>
<dbReference type="Proteomes" id="UP001217089">
    <property type="component" value="Unassembled WGS sequence"/>
</dbReference>
<organism evidence="6 7">
    <name type="scientific">Tegillarca granosa</name>
    <name type="common">Malaysian cockle</name>
    <name type="synonym">Anadara granosa</name>
    <dbReference type="NCBI Taxonomy" id="220873"/>
    <lineage>
        <taxon>Eukaryota</taxon>
        <taxon>Metazoa</taxon>
        <taxon>Spiralia</taxon>
        <taxon>Lophotrochozoa</taxon>
        <taxon>Mollusca</taxon>
        <taxon>Bivalvia</taxon>
        <taxon>Autobranchia</taxon>
        <taxon>Pteriomorphia</taxon>
        <taxon>Arcoida</taxon>
        <taxon>Arcoidea</taxon>
        <taxon>Arcidae</taxon>
        <taxon>Tegillarca</taxon>
    </lineage>
</organism>
<evidence type="ECO:0000259" key="4">
    <source>
        <dbReference type="PROSITE" id="PS50835"/>
    </source>
</evidence>
<gene>
    <name evidence="6" type="ORF">KUTeg_016124</name>
</gene>
<dbReference type="SMART" id="SM00060">
    <property type="entry name" value="FN3"/>
    <property type="match status" value="13"/>
</dbReference>
<feature type="domain" description="Ig-like" evidence="4">
    <location>
        <begin position="123"/>
        <end position="217"/>
    </location>
</feature>
<feature type="domain" description="Fibronectin type-III" evidence="5">
    <location>
        <begin position="640"/>
        <end position="734"/>
    </location>
</feature>
<evidence type="ECO:0000313" key="6">
    <source>
        <dbReference type="EMBL" id="KAJ8305579.1"/>
    </source>
</evidence>
<evidence type="ECO:0008006" key="8">
    <source>
        <dbReference type="Google" id="ProtNLM"/>
    </source>
</evidence>
<dbReference type="PANTHER" id="PTHR13817">
    <property type="entry name" value="TITIN"/>
    <property type="match status" value="1"/>
</dbReference>
<keyword evidence="1" id="KW-0677">Repeat</keyword>
<dbReference type="InterPro" id="IPR007110">
    <property type="entry name" value="Ig-like_dom"/>
</dbReference>
<evidence type="ECO:0000313" key="7">
    <source>
        <dbReference type="Proteomes" id="UP001217089"/>
    </source>
</evidence>
<dbReference type="InterPro" id="IPR036116">
    <property type="entry name" value="FN3_sf"/>
</dbReference>
<feature type="region of interest" description="Disordered" evidence="2">
    <location>
        <begin position="1196"/>
        <end position="1218"/>
    </location>
</feature>
<dbReference type="Pfam" id="PF13895">
    <property type="entry name" value="Ig_2"/>
    <property type="match status" value="1"/>
</dbReference>
<feature type="transmembrane region" description="Helical" evidence="3">
    <location>
        <begin position="7"/>
        <end position="24"/>
    </location>
</feature>
<dbReference type="PROSITE" id="PS50853">
    <property type="entry name" value="FN3"/>
    <property type="match status" value="12"/>
</dbReference>
<evidence type="ECO:0000256" key="2">
    <source>
        <dbReference type="SAM" id="MobiDB-lite"/>
    </source>
</evidence>
<feature type="domain" description="Fibronectin type-III" evidence="5">
    <location>
        <begin position="1418"/>
        <end position="1513"/>
    </location>
</feature>
<proteinExistence type="predicted"/>
<feature type="domain" description="Fibronectin type-III" evidence="5">
    <location>
        <begin position="738"/>
        <end position="833"/>
    </location>
</feature>
<dbReference type="InterPro" id="IPR036179">
    <property type="entry name" value="Ig-like_dom_sf"/>
</dbReference>
<accession>A0ABQ9EL20</accession>
<dbReference type="PANTHER" id="PTHR13817:SF166">
    <property type="entry name" value="NEURONAL IGCAM-RELATED"/>
    <property type="match status" value="1"/>
</dbReference>
<dbReference type="CDD" id="cd00063">
    <property type="entry name" value="FN3"/>
    <property type="match status" value="13"/>
</dbReference>
<dbReference type="InterPro" id="IPR003599">
    <property type="entry name" value="Ig_sub"/>
</dbReference>
<feature type="domain" description="Ig-like" evidence="4">
    <location>
        <begin position="229"/>
        <end position="317"/>
    </location>
</feature>
<name>A0ABQ9EL20_TEGGR</name>
<dbReference type="InterPro" id="IPR013098">
    <property type="entry name" value="Ig_I-set"/>
</dbReference>
<comment type="caution">
    <text evidence="6">The sequence shown here is derived from an EMBL/GenBank/DDBJ whole genome shotgun (WGS) entry which is preliminary data.</text>
</comment>
<feature type="domain" description="Fibronectin type-III" evidence="5">
    <location>
        <begin position="1120"/>
        <end position="1215"/>
    </location>
</feature>
<dbReference type="EMBL" id="JARBDR010000813">
    <property type="protein sequence ID" value="KAJ8305579.1"/>
    <property type="molecule type" value="Genomic_DNA"/>
</dbReference>
<keyword evidence="7" id="KW-1185">Reference proteome</keyword>
<dbReference type="InterPro" id="IPR003961">
    <property type="entry name" value="FN3_dom"/>
</dbReference>
<dbReference type="SMART" id="SM00408">
    <property type="entry name" value="IGc2"/>
    <property type="match status" value="2"/>
</dbReference>
<dbReference type="Pfam" id="PF07679">
    <property type="entry name" value="I-set"/>
    <property type="match status" value="1"/>
</dbReference>
<feature type="domain" description="Fibronectin type-III" evidence="5">
    <location>
        <begin position="321"/>
        <end position="428"/>
    </location>
</feature>
<keyword evidence="3" id="KW-1133">Transmembrane helix</keyword>
<protein>
    <recommendedName>
        <fullName evidence="8">Protein sidekick</fullName>
    </recommendedName>
</protein>
<evidence type="ECO:0000259" key="5">
    <source>
        <dbReference type="PROSITE" id="PS50853"/>
    </source>
</evidence>
<feature type="region of interest" description="Disordered" evidence="2">
    <location>
        <begin position="1591"/>
        <end position="1623"/>
    </location>
</feature>
<keyword evidence="3" id="KW-0812">Transmembrane</keyword>
<feature type="domain" description="Fibronectin type-III" evidence="5">
    <location>
        <begin position="536"/>
        <end position="636"/>
    </location>
</feature>
<dbReference type="InterPro" id="IPR013783">
    <property type="entry name" value="Ig-like_fold"/>
</dbReference>
<feature type="domain" description="Fibronectin type-III" evidence="5">
    <location>
        <begin position="921"/>
        <end position="1018"/>
    </location>
</feature>
<dbReference type="SMART" id="SM00409">
    <property type="entry name" value="IG"/>
    <property type="match status" value="3"/>
</dbReference>
<dbReference type="PRINTS" id="PR00014">
    <property type="entry name" value="FNTYPEIII"/>
</dbReference>
<dbReference type="SUPFAM" id="SSF48726">
    <property type="entry name" value="Immunoglobulin"/>
    <property type="match status" value="3"/>
</dbReference>
<evidence type="ECO:0000256" key="3">
    <source>
        <dbReference type="SAM" id="Phobius"/>
    </source>
</evidence>
<feature type="domain" description="Fibronectin type-III" evidence="5">
    <location>
        <begin position="1319"/>
        <end position="1414"/>
    </location>
</feature>
<dbReference type="InterPro" id="IPR050964">
    <property type="entry name" value="Striated_Muscle_Regulatory"/>
</dbReference>
<keyword evidence="3" id="KW-0472">Membrane</keyword>
<dbReference type="PROSITE" id="PS50835">
    <property type="entry name" value="IG_LIKE"/>
    <property type="match status" value="3"/>
</dbReference>
<feature type="domain" description="Fibronectin type-III" evidence="5">
    <location>
        <begin position="434"/>
        <end position="531"/>
    </location>
</feature>
<feature type="domain" description="Ig-like" evidence="4">
    <location>
        <begin position="30"/>
        <end position="106"/>
    </location>
</feature>
<evidence type="ECO:0000256" key="1">
    <source>
        <dbReference type="ARBA" id="ARBA00022737"/>
    </source>
</evidence>
<feature type="domain" description="Fibronectin type-III" evidence="5">
    <location>
        <begin position="1019"/>
        <end position="1116"/>
    </location>
</feature>
<dbReference type="InterPro" id="IPR003598">
    <property type="entry name" value="Ig_sub2"/>
</dbReference>
<reference evidence="6 7" key="1">
    <citation type="submission" date="2022-12" db="EMBL/GenBank/DDBJ databases">
        <title>Chromosome-level genome of Tegillarca granosa.</title>
        <authorList>
            <person name="Kim J."/>
        </authorList>
    </citation>
    <scope>NUCLEOTIDE SEQUENCE [LARGE SCALE GENOMIC DNA]</scope>
    <source>
        <strain evidence="6">Teg-2019</strain>
        <tissue evidence="6">Adductor muscle</tissue>
    </source>
</reference>
<dbReference type="Pfam" id="PF00041">
    <property type="entry name" value="fn3"/>
    <property type="match status" value="12"/>
</dbReference>
<dbReference type="SUPFAM" id="SSF49265">
    <property type="entry name" value="Fibronectin type III"/>
    <property type="match status" value="7"/>
</dbReference>
<feature type="domain" description="Fibronectin type-III" evidence="5">
    <location>
        <begin position="1220"/>
        <end position="1314"/>
    </location>
</feature>
<dbReference type="Gene3D" id="2.60.40.10">
    <property type="entry name" value="Immunoglobulins"/>
    <property type="match status" value="16"/>
</dbReference>
<sequence>MKTIETAFYDLANILATFFIIFISDAGNPPQFFSMEPQCGSAVREGDVKILQCQAYSIPAASYSWMKDGQMLQNEKQSTLIMSNIDRSKAGAYRCIANNSHGAILSKSCDVVVAYSGSVIIPPTVEVAPVNTTVKAGSYVVKFECVVNARPLTGLRTEWYRINGNQRQIIVGNQEKYMFPTRYKRQLLIRSPVSSDSGVYECEVVLSTADGQQRSVSASAHLDVISKPPEIIRKPSNFTIIENNDARLACEVEGAPKPDVMWTRDTGNGVEVITSGGRIQVLDAELLVASTVADDSGVYTCNATNNRGTVSAQAYLLVLELPHAPRISIVTLYAEDFRSVNVSWSPGFDGHSAIERFIMQYRLVAGLMLPEEGWNTMQNPILPNSRWHIVDRLRPARNYQFRVSAVNAVGEGPYSSPHPALPGITMPEQAPSSPPRGFYGQPHTNTSILLHWQPPEESTWNGNLTGYVIRFKLAGYSDITYQTRNTTNWAETSYILSNLIIYQEYDIQIAAYNSKGVGDFTPPYRVRTKEGRPTRPPRNVEVLPVNSTCINITWLPPDGNYFNGVVRGYSIHLKHDGVGQPKIVIVEPDPDDPNGLQVKYLCDLLKYANYTVSVLCFTNEGDGPSSTEQIVRTNEDVPGEVGNLRFTNIRDTSLKVSWTVPELVNGILIEYTIMWEKKNLTTTRKKVELKPSFTYYTIQQLSPSTKYTIYVYARTGVGPGPTKSADIESGVPPELPKPPTNLGYSNVKARSVYIQFYPGFDGNTSITEWIVEGQVGDSLEWKEIYRLSKPTARDFTVHNLKPYTQYALRIIAVNIVGPSNPSLPSERFQTLQAPPNVPPDNVTVRAVNSTALRVSWTPLAKENWNGNPRGYKIFHKLKDDMTFTEVVLDMDKDSFILNSLQEWMIYEVKMKAFNDVEPTAGPSNVAGLAVSSTSINVTWGDVPALEQNGEILGYKVRYESLDENIPPEIQDVPGNITKSVLIIGLRKYVQYQVQVLAYTRMGDGILSQPKINVTTHEDVPGLPVMIWFPEVSFSTAKVVWSPPLEPNGILTGYMVSYKMRDGTDITNSSVLNPARREFTVASLKDQVYYIFMVKASTRLGWGDTASVLVYTSTTRSIPQSPSKPNITSDIQPRSITISWQSGFDGYGPLRNYTVEFKSHNGAWTETEDTVPPTSTSYTVTGLRPNTKYSFRVAATNDEGRSEFSPPSDEVKTREDEPEGAPVNVIAVPLTTNSIQVTWDQPPVSTWNGDLLGYIVQHRKVDMVSFAEKPIRFPNQATILDNLTKFVNYEIRIIAYNSAGNSPHSTPTIIYVGEAAPAAPPKNLKINATSSTELYLSWEPPPEETQNGALSGYKVSFWLTSSAVPELSPKMIVREKQVVLDNLKIFSNYSVQVLAYNLAGEGPKSSIIYGRTREGVPGPPRRMEVNNVTMTTLTISWIPPEHPNGIIINYELAYYLQHSHDESQLVKLKVPGTRHYDVIDGLVMNNTYTFSIRAMTSVEPPGPAISLNITMGPQPGSPARPKELTTVIKDNSVYLSWINPEMGGLHPITGYDIQSKLENKGQWKTIFKKMSAGTSAIITFVNLVPDESYVFRPSDEESDFDSEKPLPQPPASPPPPPFSNPYINTPGVNESWRNQNSHYNNNFNAYNYTDSEADSSHYAMSLNSGQLIMNNTAGSRAPLPGFSSFV</sequence>
<feature type="compositionally biased region" description="Pro residues" evidence="2">
    <location>
        <begin position="1605"/>
        <end position="1618"/>
    </location>
</feature>